<dbReference type="AlphaFoldDB" id="A0A7R9Z2T0"/>
<evidence type="ECO:0000259" key="11">
    <source>
        <dbReference type="PROSITE" id="PS51190"/>
    </source>
</evidence>
<dbReference type="Pfam" id="PF00454">
    <property type="entry name" value="PI3_PI4_kinase"/>
    <property type="match status" value="1"/>
</dbReference>
<comment type="subcellular location">
    <subcellularLocation>
        <location evidence="1">Nucleus</location>
    </subcellularLocation>
</comment>
<dbReference type="GO" id="GO:0005524">
    <property type="term" value="F:ATP binding"/>
    <property type="evidence" value="ECO:0007669"/>
    <property type="project" value="UniProtKB-KW"/>
</dbReference>
<gene>
    <name evidence="12" type="ORF">CEUR00632_LOCUS16290</name>
</gene>
<evidence type="ECO:0000256" key="9">
    <source>
        <dbReference type="SAM" id="MobiDB-lite"/>
    </source>
</evidence>
<feature type="domain" description="PI3K/PI4K catalytic" evidence="10">
    <location>
        <begin position="1"/>
        <end position="193"/>
    </location>
</feature>
<dbReference type="SMART" id="SM00146">
    <property type="entry name" value="PI3Kc"/>
    <property type="match status" value="1"/>
</dbReference>
<dbReference type="InterPro" id="IPR000403">
    <property type="entry name" value="PI3/4_kinase_cat_dom"/>
</dbReference>
<keyword evidence="3" id="KW-0808">Transferase</keyword>
<feature type="region of interest" description="Disordered" evidence="9">
    <location>
        <begin position="164"/>
        <end position="187"/>
    </location>
</feature>
<feature type="domain" description="FATC" evidence="11">
    <location>
        <begin position="212"/>
        <end position="244"/>
    </location>
</feature>
<dbReference type="PROSITE" id="PS51190">
    <property type="entry name" value="FATC"/>
    <property type="match status" value="1"/>
</dbReference>
<dbReference type="PANTHER" id="PTHR37079">
    <property type="entry name" value="SERINE/THREONINE-PROTEIN KINASE ATM"/>
    <property type="match status" value="1"/>
</dbReference>
<evidence type="ECO:0000256" key="4">
    <source>
        <dbReference type="ARBA" id="ARBA00022741"/>
    </source>
</evidence>
<keyword evidence="8" id="KW-0539">Nucleus</keyword>
<evidence type="ECO:0000256" key="1">
    <source>
        <dbReference type="ARBA" id="ARBA00004123"/>
    </source>
</evidence>
<dbReference type="PROSITE" id="PS00916">
    <property type="entry name" value="PI3_4_KINASE_2"/>
    <property type="match status" value="1"/>
</dbReference>
<dbReference type="SUPFAM" id="SSF56112">
    <property type="entry name" value="Protein kinase-like (PK-like)"/>
    <property type="match status" value="1"/>
</dbReference>
<proteinExistence type="predicted"/>
<dbReference type="InterPro" id="IPR018936">
    <property type="entry name" value="PI3/4_kinase_CS"/>
</dbReference>
<evidence type="ECO:0000313" key="12">
    <source>
        <dbReference type="EMBL" id="CAD8301886.1"/>
    </source>
</evidence>
<evidence type="ECO:0000256" key="8">
    <source>
        <dbReference type="ARBA" id="ARBA00023242"/>
    </source>
</evidence>
<evidence type="ECO:0000259" key="10">
    <source>
        <dbReference type="PROSITE" id="PS50290"/>
    </source>
</evidence>
<dbReference type="GO" id="GO:0005634">
    <property type="term" value="C:nucleus"/>
    <property type="evidence" value="ECO:0007669"/>
    <property type="project" value="UniProtKB-SubCell"/>
</dbReference>
<name>A0A7R9Z2T0_9CHLO</name>
<evidence type="ECO:0000256" key="7">
    <source>
        <dbReference type="ARBA" id="ARBA00022840"/>
    </source>
</evidence>
<keyword evidence="4" id="KW-0547">Nucleotide-binding</keyword>
<evidence type="ECO:0000256" key="5">
    <source>
        <dbReference type="ARBA" id="ARBA00022763"/>
    </source>
</evidence>
<organism evidence="12">
    <name type="scientific">Chlamydomonas euryale</name>
    <dbReference type="NCBI Taxonomy" id="1486919"/>
    <lineage>
        <taxon>Eukaryota</taxon>
        <taxon>Viridiplantae</taxon>
        <taxon>Chlorophyta</taxon>
        <taxon>core chlorophytes</taxon>
        <taxon>Chlorophyceae</taxon>
        <taxon>CS clade</taxon>
        <taxon>Chlamydomonadales</taxon>
        <taxon>Chlamydomonadaceae</taxon>
        <taxon>Chlamydomonas</taxon>
    </lineage>
</organism>
<dbReference type="Pfam" id="PF02260">
    <property type="entry name" value="FATC"/>
    <property type="match status" value="1"/>
</dbReference>
<dbReference type="EC" id="2.7.11.1" evidence="2"/>
<dbReference type="SMART" id="SM01343">
    <property type="entry name" value="FATC"/>
    <property type="match status" value="1"/>
</dbReference>
<dbReference type="GO" id="GO:0006974">
    <property type="term" value="P:DNA damage response"/>
    <property type="evidence" value="ECO:0007669"/>
    <property type="project" value="UniProtKB-KW"/>
</dbReference>
<accession>A0A7R9Z2T0</accession>
<dbReference type="InterPro" id="IPR036940">
    <property type="entry name" value="PI3/4_kinase_cat_sf"/>
</dbReference>
<reference evidence="12" key="1">
    <citation type="submission" date="2021-01" db="EMBL/GenBank/DDBJ databases">
        <authorList>
            <person name="Corre E."/>
            <person name="Pelletier E."/>
            <person name="Niang G."/>
            <person name="Scheremetjew M."/>
            <person name="Finn R."/>
            <person name="Kale V."/>
            <person name="Holt S."/>
            <person name="Cochrane G."/>
            <person name="Meng A."/>
            <person name="Brown T."/>
            <person name="Cohen L."/>
        </authorList>
    </citation>
    <scope>NUCLEOTIDE SEQUENCE</scope>
    <source>
        <strain evidence="12">CCMP219</strain>
    </source>
</reference>
<evidence type="ECO:0000256" key="6">
    <source>
        <dbReference type="ARBA" id="ARBA00022777"/>
    </source>
</evidence>
<keyword evidence="6" id="KW-0418">Kinase</keyword>
<dbReference type="Gene3D" id="1.10.1070.11">
    <property type="entry name" value="Phosphatidylinositol 3-/4-kinase, catalytic domain"/>
    <property type="match status" value="1"/>
</dbReference>
<dbReference type="InterPro" id="IPR011009">
    <property type="entry name" value="Kinase-like_dom_sf"/>
</dbReference>
<dbReference type="InterPro" id="IPR038980">
    <property type="entry name" value="ATM_plant"/>
</dbReference>
<keyword evidence="7" id="KW-0067">ATP-binding</keyword>
<dbReference type="GO" id="GO:0004674">
    <property type="term" value="F:protein serine/threonine kinase activity"/>
    <property type="evidence" value="ECO:0007669"/>
    <property type="project" value="UniProtKB-EC"/>
</dbReference>
<dbReference type="PANTHER" id="PTHR37079:SF4">
    <property type="entry name" value="SERINE_THREONINE-PROTEIN KINASE ATM"/>
    <property type="match status" value="1"/>
</dbReference>
<dbReference type="PROSITE" id="PS50290">
    <property type="entry name" value="PI3_4_KINASE_3"/>
    <property type="match status" value="1"/>
</dbReference>
<protein>
    <recommendedName>
        <fullName evidence="2">non-specific serine/threonine protein kinase</fullName>
        <ecNumber evidence="2">2.7.11.1</ecNumber>
    </recommendedName>
</protein>
<sequence length="244" mass="26868">MTAAADKPERLPAIFREVCSRFPPVLHHFFLEAFRSPGDWFTRRTSFTRSVAVNSMAGYVIGLGDRHSGNILLDRTSAEVVHIDFGVAFEQGRFLNTPELVPFRLTRDIVDGCGAAGIEGALRRCCEETMRVLRENASCILTIVGVVIADPLYRWAMTPIKAQRRQQDIDDTGDEHGDADVDDGGDTIGNADAERAVLRVKQKLAGVEVSGAPRNVPGQVAMLLADAQDPDKLCRMFPGWAPWM</sequence>
<dbReference type="InterPro" id="IPR003152">
    <property type="entry name" value="FATC_dom"/>
</dbReference>
<keyword evidence="5" id="KW-0227">DNA damage</keyword>
<dbReference type="EMBL" id="HBEC01035045">
    <property type="protein sequence ID" value="CAD8301886.1"/>
    <property type="molecule type" value="Transcribed_RNA"/>
</dbReference>
<evidence type="ECO:0000256" key="2">
    <source>
        <dbReference type="ARBA" id="ARBA00012513"/>
    </source>
</evidence>
<evidence type="ECO:0000256" key="3">
    <source>
        <dbReference type="ARBA" id="ARBA00022679"/>
    </source>
</evidence>